<feature type="region of interest" description="Disordered" evidence="1">
    <location>
        <begin position="1"/>
        <end position="212"/>
    </location>
</feature>
<sequence>MPPSAATFHTTVPNPHVSARHPMARRHTTYLAPSPVAGPRREARQLRSSPLAGPSLALSDDGILTGSDESAGQERRFKPSRISSTPDVSTSTLMNLEERVAASAPSSPAGTLRGAPPPDLMSETSQHEPEDMPTPPSPARTSSVRRLSLGLKRLSALPGMPRLSASGDATPTSPSVSLSRVRSQTGSDSTSKSGSGVPPVPPMPPVPSIPVWAKPSYIPEAVTSKSAVNAAAPTRTVLRRPVTAPSPTSLTPGSLSRRSSKHGSHETLSLPDSGEASPPIPSTSRNPELNWLSTAAPPKFSRLSLKSEGVVLPLTAKEVRRRSTIRVSSIDGADARSITGTLRSMCSQASLQSLAASTEAAAEVDDVQPPRPAFFRKASSSSSSVASTASVESDEQTTPSLSRASSSSGASIEEMRTPRVPDQDEFGALASNGAGKDKGTAGVELRVNDVTVEIIGLSEKTERVRTQEVRIGADAKPVKNAEKAKWPAPERRGTLKRMWKKLTGGGKG</sequence>
<feature type="compositionally biased region" description="Basic and acidic residues" evidence="1">
    <location>
        <begin position="413"/>
        <end position="422"/>
    </location>
</feature>
<feature type="compositionally biased region" description="Low complexity" evidence="1">
    <location>
        <begin position="400"/>
        <end position="411"/>
    </location>
</feature>
<protein>
    <submittedName>
        <fullName evidence="2">Uncharacterized protein</fullName>
    </submittedName>
</protein>
<feature type="region of interest" description="Disordered" evidence="1">
    <location>
        <begin position="362"/>
        <end position="440"/>
    </location>
</feature>
<feature type="compositionally biased region" description="Pro residues" evidence="1">
    <location>
        <begin position="198"/>
        <end position="208"/>
    </location>
</feature>
<feature type="compositionally biased region" description="Basic residues" evidence="1">
    <location>
        <begin position="18"/>
        <end position="28"/>
    </location>
</feature>
<proteinExistence type="predicted"/>
<evidence type="ECO:0000256" key="1">
    <source>
        <dbReference type="SAM" id="MobiDB-lite"/>
    </source>
</evidence>
<organism evidence="2 3">
    <name type="scientific">Phanerochaete carnosa (strain HHB-10118-sp)</name>
    <name type="common">White-rot fungus</name>
    <name type="synonym">Peniophora carnosa</name>
    <dbReference type="NCBI Taxonomy" id="650164"/>
    <lineage>
        <taxon>Eukaryota</taxon>
        <taxon>Fungi</taxon>
        <taxon>Dikarya</taxon>
        <taxon>Basidiomycota</taxon>
        <taxon>Agaricomycotina</taxon>
        <taxon>Agaricomycetes</taxon>
        <taxon>Polyporales</taxon>
        <taxon>Phanerochaetaceae</taxon>
        <taxon>Phanerochaete</taxon>
    </lineage>
</organism>
<dbReference type="GeneID" id="18915978"/>
<evidence type="ECO:0000313" key="2">
    <source>
        <dbReference type="EMBL" id="EKM56801.1"/>
    </source>
</evidence>
<feature type="compositionally biased region" description="Polar residues" evidence="1">
    <location>
        <begin position="282"/>
        <end position="292"/>
    </location>
</feature>
<feature type="compositionally biased region" description="Low complexity" evidence="1">
    <location>
        <begin position="245"/>
        <end position="256"/>
    </location>
</feature>
<evidence type="ECO:0000313" key="3">
    <source>
        <dbReference type="Proteomes" id="UP000008370"/>
    </source>
</evidence>
<dbReference type="EMBL" id="JH930471">
    <property type="protein sequence ID" value="EKM56801.1"/>
    <property type="molecule type" value="Genomic_DNA"/>
</dbReference>
<dbReference type="OrthoDB" id="3070411at2759"/>
<name>K5V2Q1_PHACS</name>
<feature type="compositionally biased region" description="Polar residues" evidence="1">
    <location>
        <begin position="167"/>
        <end position="182"/>
    </location>
</feature>
<dbReference type="RefSeq" id="XP_007394635.1">
    <property type="nucleotide sequence ID" value="XM_007394573.1"/>
</dbReference>
<feature type="compositionally biased region" description="Low complexity" evidence="1">
    <location>
        <begin position="183"/>
        <end position="197"/>
    </location>
</feature>
<feature type="compositionally biased region" description="Low complexity" evidence="1">
    <location>
        <begin position="378"/>
        <end position="391"/>
    </location>
</feature>
<feature type="compositionally biased region" description="Polar residues" evidence="1">
    <location>
        <begin position="81"/>
        <end position="94"/>
    </location>
</feature>
<keyword evidence="3" id="KW-1185">Reference proteome</keyword>
<feature type="compositionally biased region" description="Low complexity" evidence="1">
    <location>
        <begin position="46"/>
        <end position="59"/>
    </location>
</feature>
<accession>K5V2Q1</accession>
<dbReference type="KEGG" id="pco:PHACADRAFT_254124"/>
<dbReference type="InParanoid" id="K5V2Q1"/>
<feature type="region of interest" description="Disordered" evidence="1">
    <location>
        <begin position="224"/>
        <end position="292"/>
    </location>
</feature>
<gene>
    <name evidence="2" type="ORF">PHACADRAFT_254124</name>
</gene>
<dbReference type="AlphaFoldDB" id="K5V2Q1"/>
<dbReference type="Proteomes" id="UP000008370">
    <property type="component" value="Unassembled WGS sequence"/>
</dbReference>
<dbReference type="HOGENOM" id="CLU_536481_0_0_1"/>
<reference evidence="2 3" key="1">
    <citation type="journal article" date="2012" name="BMC Genomics">
        <title>Comparative genomics of the white-rot fungi, Phanerochaete carnosa and P. chrysosporium, to elucidate the genetic basis of the distinct wood types they colonize.</title>
        <authorList>
            <person name="Suzuki H."/>
            <person name="MacDonald J."/>
            <person name="Syed K."/>
            <person name="Salamov A."/>
            <person name="Hori C."/>
            <person name="Aerts A."/>
            <person name="Henrissat B."/>
            <person name="Wiebenga A."/>
            <person name="vanKuyk P.A."/>
            <person name="Barry K."/>
            <person name="Lindquist E."/>
            <person name="LaButti K."/>
            <person name="Lapidus A."/>
            <person name="Lucas S."/>
            <person name="Coutinho P."/>
            <person name="Gong Y."/>
            <person name="Samejima M."/>
            <person name="Mahadevan R."/>
            <person name="Abou-Zaid M."/>
            <person name="de Vries R.P."/>
            <person name="Igarashi K."/>
            <person name="Yadav J.S."/>
            <person name="Grigoriev I.V."/>
            <person name="Master E.R."/>
        </authorList>
    </citation>
    <scope>NUCLEOTIDE SEQUENCE [LARGE SCALE GENOMIC DNA]</scope>
    <source>
        <strain evidence="2 3">HHB-10118-sp</strain>
    </source>
</reference>